<proteinExistence type="predicted"/>
<evidence type="ECO:0000259" key="2">
    <source>
        <dbReference type="Pfam" id="PF00704"/>
    </source>
</evidence>
<protein>
    <recommendedName>
        <fullName evidence="2">GH18 domain-containing protein</fullName>
    </recommendedName>
</protein>
<evidence type="ECO:0000313" key="4">
    <source>
        <dbReference type="Proteomes" id="UP000466442"/>
    </source>
</evidence>
<dbReference type="Pfam" id="PF00704">
    <property type="entry name" value="Glyco_hydro_18"/>
    <property type="match status" value="1"/>
</dbReference>
<gene>
    <name evidence="3" type="ORF">GE061_004126</name>
</gene>
<dbReference type="GO" id="GO:0005975">
    <property type="term" value="P:carbohydrate metabolic process"/>
    <property type="evidence" value="ECO:0007669"/>
    <property type="project" value="InterPro"/>
</dbReference>
<dbReference type="InterPro" id="IPR001223">
    <property type="entry name" value="Glyco_hydro18_cat"/>
</dbReference>
<evidence type="ECO:0000256" key="1">
    <source>
        <dbReference type="SAM" id="SignalP"/>
    </source>
</evidence>
<dbReference type="OrthoDB" id="76388at2759"/>
<dbReference type="Gene3D" id="3.20.20.80">
    <property type="entry name" value="Glycosidases"/>
    <property type="match status" value="1"/>
</dbReference>
<reference evidence="3" key="1">
    <citation type="journal article" date="2021" name="Mol. Ecol. Resour.">
        <title>Apolygus lucorum genome provides insights into omnivorousness and mesophyll feeding.</title>
        <authorList>
            <person name="Liu Y."/>
            <person name="Liu H."/>
            <person name="Wang H."/>
            <person name="Huang T."/>
            <person name="Liu B."/>
            <person name="Yang B."/>
            <person name="Yin L."/>
            <person name="Li B."/>
            <person name="Zhang Y."/>
            <person name="Zhang S."/>
            <person name="Jiang F."/>
            <person name="Zhang X."/>
            <person name="Ren Y."/>
            <person name="Wang B."/>
            <person name="Wang S."/>
            <person name="Lu Y."/>
            <person name="Wu K."/>
            <person name="Fan W."/>
            <person name="Wang G."/>
        </authorList>
    </citation>
    <scope>NUCLEOTIDE SEQUENCE</scope>
    <source>
        <strain evidence="3">12Hb</strain>
    </source>
</reference>
<evidence type="ECO:0000313" key="3">
    <source>
        <dbReference type="EMBL" id="KAF6201731.1"/>
    </source>
</evidence>
<keyword evidence="4" id="KW-1185">Reference proteome</keyword>
<feature type="domain" description="GH18" evidence="2">
    <location>
        <begin position="88"/>
        <end position="236"/>
    </location>
</feature>
<dbReference type="InterPro" id="IPR017853">
    <property type="entry name" value="GH"/>
</dbReference>
<dbReference type="SUPFAM" id="SSF51445">
    <property type="entry name" value="(Trans)glycosidases"/>
    <property type="match status" value="1"/>
</dbReference>
<organism evidence="3 4">
    <name type="scientific">Apolygus lucorum</name>
    <name type="common">Small green plant bug</name>
    <name type="synonym">Lygocoris lucorum</name>
    <dbReference type="NCBI Taxonomy" id="248454"/>
    <lineage>
        <taxon>Eukaryota</taxon>
        <taxon>Metazoa</taxon>
        <taxon>Ecdysozoa</taxon>
        <taxon>Arthropoda</taxon>
        <taxon>Hexapoda</taxon>
        <taxon>Insecta</taxon>
        <taxon>Pterygota</taxon>
        <taxon>Neoptera</taxon>
        <taxon>Paraneoptera</taxon>
        <taxon>Hemiptera</taxon>
        <taxon>Heteroptera</taxon>
        <taxon>Panheteroptera</taxon>
        <taxon>Cimicomorpha</taxon>
        <taxon>Miridae</taxon>
        <taxon>Mirini</taxon>
        <taxon>Apolygus</taxon>
    </lineage>
</organism>
<dbReference type="EMBL" id="WIXP02000012">
    <property type="protein sequence ID" value="KAF6201731.1"/>
    <property type="molecule type" value="Genomic_DNA"/>
</dbReference>
<feature type="chain" id="PRO_5035821721" description="GH18 domain-containing protein" evidence="1">
    <location>
        <begin position="20"/>
        <end position="271"/>
    </location>
</feature>
<keyword evidence="1" id="KW-0732">Signal</keyword>
<sequence length="271" mass="29560">MTLGWVALLLLAAAAGTKSSCDVESPTRALLCHIGSSLHASFNPCLCSHVIFPNQDFQKDAGRLKAQNPKLKILYKQSETTGAPLPEGVDGVYISLDKQPAKDAFPSELKELATKLDDLSSAKRAKAKYEGSSDGIERDELDIILELPAEPKRLAKHYDIKSLAKYVRYFVVPSDNLTDSSQDGLAYHPSRLMGIDDILNADSLVDLLSSMGAEHDQLVISLPAFGLQFTLKDERTTCLEPPFLTSPLKFLKPRSASSLEKEAGLSRGKKT</sequence>
<comment type="caution">
    <text evidence="3">The sequence shown here is derived from an EMBL/GenBank/DDBJ whole genome shotgun (WGS) entry which is preliminary data.</text>
</comment>
<name>A0A8S9X063_APOLU</name>
<accession>A0A8S9X063</accession>
<dbReference type="Proteomes" id="UP000466442">
    <property type="component" value="Linkage Group LG12"/>
</dbReference>
<dbReference type="AlphaFoldDB" id="A0A8S9X063"/>
<feature type="signal peptide" evidence="1">
    <location>
        <begin position="1"/>
        <end position="19"/>
    </location>
</feature>